<organism evidence="2 3">
    <name type="scientific">bacterium (Candidatus Blackallbacteria) CG17_big_fil_post_rev_8_21_14_2_50_48_46</name>
    <dbReference type="NCBI Taxonomy" id="2014261"/>
    <lineage>
        <taxon>Bacteria</taxon>
        <taxon>Candidatus Blackallbacteria</taxon>
    </lineage>
</organism>
<dbReference type="EMBL" id="PFFQ01000026">
    <property type="protein sequence ID" value="PIW17223.1"/>
    <property type="molecule type" value="Genomic_DNA"/>
</dbReference>
<proteinExistence type="predicted"/>
<dbReference type="Proteomes" id="UP000231019">
    <property type="component" value="Unassembled WGS sequence"/>
</dbReference>
<keyword evidence="1" id="KW-1133">Transmembrane helix</keyword>
<sequence length="146" mass="16331">MAATTALNNTTQLQARVEATPWTRTFTTKKTIVRTEQISPMGILFLVSLFVGSLLIYFHSVLIENQANQKQQQIIHTKEENDVLQAVLAEKKSLATVEQKAMGMGMQQVENYHYITLESSVYHQAESGSSIAIQSKSKEIRTPVGF</sequence>
<protein>
    <submittedName>
        <fullName evidence="2">Uncharacterized protein</fullName>
    </submittedName>
</protein>
<feature type="transmembrane region" description="Helical" evidence="1">
    <location>
        <begin position="43"/>
        <end position="63"/>
    </location>
</feature>
<accession>A0A2M7G5P0</accession>
<dbReference type="AlphaFoldDB" id="A0A2M7G5P0"/>
<gene>
    <name evidence="2" type="ORF">COW36_09635</name>
</gene>
<name>A0A2M7G5P0_9BACT</name>
<comment type="caution">
    <text evidence="2">The sequence shown here is derived from an EMBL/GenBank/DDBJ whole genome shotgun (WGS) entry which is preliminary data.</text>
</comment>
<reference evidence="2 3" key="1">
    <citation type="submission" date="2017-09" db="EMBL/GenBank/DDBJ databases">
        <title>Depth-based differentiation of microbial function through sediment-hosted aquifers and enrichment of novel symbionts in the deep terrestrial subsurface.</title>
        <authorList>
            <person name="Probst A.J."/>
            <person name="Ladd B."/>
            <person name="Jarett J.K."/>
            <person name="Geller-Mcgrath D.E."/>
            <person name="Sieber C.M."/>
            <person name="Emerson J.B."/>
            <person name="Anantharaman K."/>
            <person name="Thomas B.C."/>
            <person name="Malmstrom R."/>
            <person name="Stieglmeier M."/>
            <person name="Klingl A."/>
            <person name="Woyke T."/>
            <person name="Ryan C.M."/>
            <person name="Banfield J.F."/>
        </authorList>
    </citation>
    <scope>NUCLEOTIDE SEQUENCE [LARGE SCALE GENOMIC DNA]</scope>
    <source>
        <strain evidence="2">CG17_big_fil_post_rev_8_21_14_2_50_48_46</strain>
    </source>
</reference>
<keyword evidence="1" id="KW-0812">Transmembrane</keyword>
<keyword evidence="1" id="KW-0472">Membrane</keyword>
<evidence type="ECO:0000256" key="1">
    <source>
        <dbReference type="SAM" id="Phobius"/>
    </source>
</evidence>
<evidence type="ECO:0000313" key="2">
    <source>
        <dbReference type="EMBL" id="PIW17223.1"/>
    </source>
</evidence>
<evidence type="ECO:0000313" key="3">
    <source>
        <dbReference type="Proteomes" id="UP000231019"/>
    </source>
</evidence>